<dbReference type="RefSeq" id="WP_348947043.1">
    <property type="nucleotide sequence ID" value="NZ_JBDZYD010000001.1"/>
</dbReference>
<accession>A0ABV0L8Q9</accession>
<gene>
    <name evidence="10" type="ORF">ABJI51_01550</name>
</gene>
<keyword evidence="6 10" id="KW-0418">Kinase</keyword>
<evidence type="ECO:0000313" key="10">
    <source>
        <dbReference type="EMBL" id="MEQ0557737.1"/>
    </source>
</evidence>
<evidence type="ECO:0000256" key="6">
    <source>
        <dbReference type="ARBA" id="ARBA00022777"/>
    </source>
</evidence>
<evidence type="ECO:0000256" key="3">
    <source>
        <dbReference type="ARBA" id="ARBA00022553"/>
    </source>
</evidence>
<name>A0ABV0L8Q9_9PSEU</name>
<evidence type="ECO:0000313" key="11">
    <source>
        <dbReference type="Proteomes" id="UP001440984"/>
    </source>
</evidence>
<evidence type="ECO:0000256" key="4">
    <source>
        <dbReference type="ARBA" id="ARBA00022679"/>
    </source>
</evidence>
<keyword evidence="3" id="KW-0597">Phosphoprotein</keyword>
<dbReference type="InterPro" id="IPR050482">
    <property type="entry name" value="Sensor_HK_TwoCompSys"/>
</dbReference>
<dbReference type="PANTHER" id="PTHR24421:SF10">
    <property type="entry name" value="NITRATE_NITRITE SENSOR PROTEIN NARQ"/>
    <property type="match status" value="1"/>
</dbReference>
<reference evidence="10 11" key="1">
    <citation type="submission" date="2024-05" db="EMBL/GenBank/DDBJ databases">
        <authorList>
            <person name="Zhao H."/>
            <person name="Xu Y."/>
            <person name="Lin S."/>
            <person name="Spain J.C."/>
            <person name="Zhou N.-Y."/>
        </authorList>
    </citation>
    <scope>NUCLEOTIDE SEQUENCE [LARGE SCALE GENOMIC DNA]</scope>
    <source>
        <strain evidence="10 11">NEAU-NG30</strain>
    </source>
</reference>
<dbReference type="EC" id="2.7.13.3" evidence="2"/>
<dbReference type="GO" id="GO:0016301">
    <property type="term" value="F:kinase activity"/>
    <property type="evidence" value="ECO:0007669"/>
    <property type="project" value="UniProtKB-KW"/>
</dbReference>
<feature type="domain" description="Signal transduction histidine kinase subgroup 3 dimerisation and phosphoacceptor" evidence="9">
    <location>
        <begin position="186"/>
        <end position="250"/>
    </location>
</feature>
<proteinExistence type="predicted"/>
<keyword evidence="11" id="KW-1185">Reference proteome</keyword>
<keyword evidence="8" id="KW-0902">Two-component regulatory system</keyword>
<evidence type="ECO:0000256" key="5">
    <source>
        <dbReference type="ARBA" id="ARBA00022741"/>
    </source>
</evidence>
<keyword evidence="7" id="KW-0067">ATP-binding</keyword>
<dbReference type="InterPro" id="IPR036890">
    <property type="entry name" value="HATPase_C_sf"/>
</dbReference>
<comment type="catalytic activity">
    <reaction evidence="1">
        <text>ATP + protein L-histidine = ADP + protein N-phospho-L-histidine.</text>
        <dbReference type="EC" id="2.7.13.3"/>
    </reaction>
</comment>
<keyword evidence="4" id="KW-0808">Transferase</keyword>
<dbReference type="Gene3D" id="1.20.5.1930">
    <property type="match status" value="1"/>
</dbReference>
<evidence type="ECO:0000256" key="2">
    <source>
        <dbReference type="ARBA" id="ARBA00012438"/>
    </source>
</evidence>
<dbReference type="InterPro" id="IPR011712">
    <property type="entry name" value="Sig_transdc_His_kin_sub3_dim/P"/>
</dbReference>
<dbReference type="Gene3D" id="3.30.565.10">
    <property type="entry name" value="Histidine kinase-like ATPase, C-terminal domain"/>
    <property type="match status" value="1"/>
</dbReference>
<evidence type="ECO:0000256" key="8">
    <source>
        <dbReference type="ARBA" id="ARBA00023012"/>
    </source>
</evidence>
<sequence>MAGLKRQPLSRASWGNPLTVCTTTVTDLLLFSDVLLPLGPGMHSAPLLTSGWALAGGALLWWRLRAPLAVESALCAHAVLGSLLLSYRPVLFVCVALASVVARGDRRTTTIAVAASALTVAAWVANELRTSPEVSGSSKVELLGVTYLLLVGTAAGIGRWQRAGILQRRELARRNAREARRAVAAERRRMAQELHDIIAHAIAVMVLQIGGARSVLVTDADRAATALKAAEGVGAQAIDELRRLLVVLRAEIPEAGDAGGPVRAPHFAELDTLLQSFRVAGLEVRFAESGPRGTLDASVDLAAYRVVQEALTNTTKHGGPGARTDVGVRWHDETVVITIDDHRATAAEPAGTRLSTGHGLIGLAERVSTVGGVFHAGACRDGFTVRAELPCRRP</sequence>
<protein>
    <recommendedName>
        <fullName evidence="2">histidine kinase</fullName>
        <ecNumber evidence="2">2.7.13.3</ecNumber>
    </recommendedName>
</protein>
<dbReference type="Proteomes" id="UP001440984">
    <property type="component" value="Unassembled WGS sequence"/>
</dbReference>
<dbReference type="EMBL" id="JBDZYD010000001">
    <property type="protein sequence ID" value="MEQ0557737.1"/>
    <property type="molecule type" value="Genomic_DNA"/>
</dbReference>
<dbReference type="PANTHER" id="PTHR24421">
    <property type="entry name" value="NITRATE/NITRITE SENSOR PROTEIN NARX-RELATED"/>
    <property type="match status" value="1"/>
</dbReference>
<evidence type="ECO:0000256" key="1">
    <source>
        <dbReference type="ARBA" id="ARBA00000085"/>
    </source>
</evidence>
<comment type="caution">
    <text evidence="10">The sequence shown here is derived from an EMBL/GenBank/DDBJ whole genome shotgun (WGS) entry which is preliminary data.</text>
</comment>
<dbReference type="Pfam" id="PF07730">
    <property type="entry name" value="HisKA_3"/>
    <property type="match status" value="1"/>
</dbReference>
<dbReference type="SUPFAM" id="SSF55874">
    <property type="entry name" value="ATPase domain of HSP90 chaperone/DNA topoisomerase II/histidine kinase"/>
    <property type="match status" value="1"/>
</dbReference>
<keyword evidence="5" id="KW-0547">Nucleotide-binding</keyword>
<dbReference type="CDD" id="cd16917">
    <property type="entry name" value="HATPase_UhpB-NarQ-NarX-like"/>
    <property type="match status" value="1"/>
</dbReference>
<evidence type="ECO:0000259" key="9">
    <source>
        <dbReference type="Pfam" id="PF07730"/>
    </source>
</evidence>
<organism evidence="10 11">
    <name type="scientific">Amycolatopsis melonis</name>
    <dbReference type="NCBI Taxonomy" id="3156488"/>
    <lineage>
        <taxon>Bacteria</taxon>
        <taxon>Bacillati</taxon>
        <taxon>Actinomycetota</taxon>
        <taxon>Actinomycetes</taxon>
        <taxon>Pseudonocardiales</taxon>
        <taxon>Pseudonocardiaceae</taxon>
        <taxon>Amycolatopsis</taxon>
    </lineage>
</organism>
<evidence type="ECO:0000256" key="7">
    <source>
        <dbReference type="ARBA" id="ARBA00022840"/>
    </source>
</evidence>